<dbReference type="InterPro" id="IPR013078">
    <property type="entry name" value="His_Pase_superF_clade-1"/>
</dbReference>
<dbReference type="SUPFAM" id="SSF53254">
    <property type="entry name" value="Phosphoglycerate mutase-like"/>
    <property type="match status" value="1"/>
</dbReference>
<dbReference type="PANTHER" id="PTHR20935">
    <property type="entry name" value="PHOSPHOGLYCERATE MUTASE-RELATED"/>
    <property type="match status" value="1"/>
</dbReference>
<dbReference type="Pfam" id="PF00300">
    <property type="entry name" value="His_Phos_1"/>
    <property type="match status" value="1"/>
</dbReference>
<keyword evidence="4" id="KW-1185">Reference proteome</keyword>
<protein>
    <submittedName>
        <fullName evidence="3">Phosphohistidine phosphatase SixA</fullName>
    </submittedName>
</protein>
<dbReference type="InterPro" id="IPR004449">
    <property type="entry name" value="SixA"/>
</dbReference>
<evidence type="ECO:0000313" key="4">
    <source>
        <dbReference type="Proteomes" id="UP001339883"/>
    </source>
</evidence>
<accession>A0ABU6DVJ0</accession>
<dbReference type="Proteomes" id="UP001339883">
    <property type="component" value="Unassembled WGS sequence"/>
</dbReference>
<sequence length="155" mass="17216">MQLTLIRHGEAKPPVSGNDIQRPLTNKGHLQAKETASFLKKIINQPDILIVSPLLRAQETLSYLEEIYPAVPIQICDFIKPDDDAGEAIEWLSNLTAENIVVVCHMNVIGYMDEKLTTNGSFHPFHLAEARVYQQAVVAQGLSTLTHSFIPQIGD</sequence>
<proteinExistence type="predicted"/>
<evidence type="ECO:0000256" key="1">
    <source>
        <dbReference type="ARBA" id="ARBA00022801"/>
    </source>
</evidence>
<dbReference type="NCBIfam" id="TIGR00249">
    <property type="entry name" value="sixA"/>
    <property type="match status" value="1"/>
</dbReference>
<comment type="caution">
    <text evidence="3">The sequence shown here is derived from an EMBL/GenBank/DDBJ whole genome shotgun (WGS) entry which is preliminary data.</text>
</comment>
<feature type="region of interest" description="Disordered" evidence="2">
    <location>
        <begin position="1"/>
        <end position="23"/>
    </location>
</feature>
<dbReference type="EMBL" id="VTDN01000008">
    <property type="protein sequence ID" value="MEB5477486.1"/>
    <property type="molecule type" value="Genomic_DNA"/>
</dbReference>
<keyword evidence="1" id="KW-0378">Hydrolase</keyword>
<dbReference type="CDD" id="cd07067">
    <property type="entry name" value="HP_PGM_like"/>
    <property type="match status" value="1"/>
</dbReference>
<organism evidence="3 4">
    <name type="scientific">Acinetobacter pollinis</name>
    <dbReference type="NCBI Taxonomy" id="2605270"/>
    <lineage>
        <taxon>Bacteria</taxon>
        <taxon>Pseudomonadati</taxon>
        <taxon>Pseudomonadota</taxon>
        <taxon>Gammaproteobacteria</taxon>
        <taxon>Moraxellales</taxon>
        <taxon>Moraxellaceae</taxon>
        <taxon>Acinetobacter</taxon>
    </lineage>
</organism>
<dbReference type="InterPro" id="IPR051021">
    <property type="entry name" value="Mito_Ser/Thr_phosphatase"/>
</dbReference>
<name>A0ABU6DVJ0_9GAMM</name>
<reference evidence="3 4" key="1">
    <citation type="submission" date="2019-08" db="EMBL/GenBank/DDBJ databases">
        <title>Five species of Acinetobacter isolated from floral nectar and animal pollinators.</title>
        <authorList>
            <person name="Hendry T.A."/>
        </authorList>
    </citation>
    <scope>NUCLEOTIDE SEQUENCE [LARGE SCALE GENOMIC DNA]</scope>
    <source>
        <strain evidence="3 4">MD18.27</strain>
    </source>
</reference>
<dbReference type="InterPro" id="IPR029033">
    <property type="entry name" value="His_PPase_superfam"/>
</dbReference>
<evidence type="ECO:0000256" key="2">
    <source>
        <dbReference type="SAM" id="MobiDB-lite"/>
    </source>
</evidence>
<dbReference type="Gene3D" id="3.40.50.1240">
    <property type="entry name" value="Phosphoglycerate mutase-like"/>
    <property type="match status" value="1"/>
</dbReference>
<dbReference type="SMART" id="SM00855">
    <property type="entry name" value="PGAM"/>
    <property type="match status" value="1"/>
</dbReference>
<gene>
    <name evidence="3" type="primary">sixA</name>
    <name evidence="3" type="ORF">I2F25_10580</name>
</gene>
<dbReference type="RefSeq" id="WP_325775844.1">
    <property type="nucleotide sequence ID" value="NZ_VTDN01000008.1"/>
</dbReference>
<evidence type="ECO:0000313" key="3">
    <source>
        <dbReference type="EMBL" id="MEB5477486.1"/>
    </source>
</evidence>